<keyword evidence="5" id="KW-1185">Reference proteome</keyword>
<dbReference type="PANTHER" id="PTHR21301:SF10">
    <property type="entry name" value="REVERSE TRANSCRIPTASE DOMAIN-CONTAINING PROTEIN"/>
    <property type="match status" value="1"/>
</dbReference>
<dbReference type="InterPro" id="IPR018289">
    <property type="entry name" value="MULE_transposase_dom"/>
</dbReference>
<dbReference type="PANTHER" id="PTHR21301">
    <property type="entry name" value="REVERSE TRANSCRIPTASE"/>
    <property type="match status" value="1"/>
</dbReference>
<feature type="domain" description="MULE transposase" evidence="1">
    <location>
        <begin position="160"/>
        <end position="256"/>
    </location>
</feature>
<dbReference type="Proteomes" id="UP000663852">
    <property type="component" value="Unassembled WGS sequence"/>
</dbReference>
<comment type="caution">
    <text evidence="3">The sequence shown here is derived from an EMBL/GenBank/DDBJ whole genome shotgun (WGS) entry which is preliminary data.</text>
</comment>
<name>A0A814ZPN0_ADIRI</name>
<dbReference type="AlphaFoldDB" id="A0A814ZPN0"/>
<dbReference type="OrthoDB" id="10029846at2759"/>
<evidence type="ECO:0000259" key="1">
    <source>
        <dbReference type="Pfam" id="PF10551"/>
    </source>
</evidence>
<reference evidence="3" key="1">
    <citation type="submission" date="2021-02" db="EMBL/GenBank/DDBJ databases">
        <authorList>
            <person name="Nowell W R."/>
        </authorList>
    </citation>
    <scope>NUCLEOTIDE SEQUENCE</scope>
</reference>
<feature type="domain" description="Helix-turn-helix" evidence="2">
    <location>
        <begin position="335"/>
        <end position="394"/>
    </location>
</feature>
<evidence type="ECO:0000259" key="2">
    <source>
        <dbReference type="Pfam" id="PF26215"/>
    </source>
</evidence>
<accession>A0A814ZPN0</accession>
<dbReference type="EMBL" id="CAJNOJ010000862">
    <property type="protein sequence ID" value="CAF1529674.1"/>
    <property type="molecule type" value="Genomic_DNA"/>
</dbReference>
<evidence type="ECO:0000313" key="3">
    <source>
        <dbReference type="EMBL" id="CAF1246362.1"/>
    </source>
</evidence>
<dbReference type="Pfam" id="PF26215">
    <property type="entry name" value="HTH_animal"/>
    <property type="match status" value="1"/>
</dbReference>
<protein>
    <recommendedName>
        <fullName evidence="6">MULE transposase domain-containing protein</fullName>
    </recommendedName>
</protein>
<proteinExistence type="predicted"/>
<dbReference type="Proteomes" id="UP000663828">
    <property type="component" value="Unassembled WGS sequence"/>
</dbReference>
<sequence>MVEKRNTEKWASYLKKVEDIKRRKFLGLCNFLQSNGTHNHLVAPEEIKIKQFRDALKERVINETTPISKVYDEEMIKAHFSLETLVDVPRFFNINSALNRARRKRTPLLPTCSSFGVPESYQFTNNGEKFLFCDVLVGRKKRMVLFGSPKQLEVLFDSSVVFMDGTFLATPPMFDQVFTTHGFKFEHHFSCVYGLLPDRKKSTYQQLFKELKNIATQTNRLFQPERIITDLESGLIAAIAVESPQAVHQGCYFHFNSCIYRRIPKLRYIDDGFFTSNESIETVEKLLQDVHAWLRNIKLKYHIGSSLPFLDVLLTNQKGVLHTAVYHKPSAEPFVVPFLSNHPRHVFPNIIQTAPVRAIRYSSTFDTFIKEQIAIELMLLYNGDPCTYNDKQFRKLFDNYISSTSLLAKIDDESHSANTKTISNRSTNCSINIINENDQQKEEEENELSKDSLAPAIFQKTKKKSISR</sequence>
<dbReference type="Pfam" id="PF10551">
    <property type="entry name" value="MULE"/>
    <property type="match status" value="1"/>
</dbReference>
<organism evidence="3 5">
    <name type="scientific">Adineta ricciae</name>
    <name type="common">Rotifer</name>
    <dbReference type="NCBI Taxonomy" id="249248"/>
    <lineage>
        <taxon>Eukaryota</taxon>
        <taxon>Metazoa</taxon>
        <taxon>Spiralia</taxon>
        <taxon>Gnathifera</taxon>
        <taxon>Rotifera</taxon>
        <taxon>Eurotatoria</taxon>
        <taxon>Bdelloidea</taxon>
        <taxon>Adinetida</taxon>
        <taxon>Adinetidae</taxon>
        <taxon>Adineta</taxon>
    </lineage>
</organism>
<dbReference type="EMBL" id="CAJNOR010002089">
    <property type="protein sequence ID" value="CAF1246362.1"/>
    <property type="molecule type" value="Genomic_DNA"/>
</dbReference>
<gene>
    <name evidence="4" type="ORF">EDS130_LOCUS44471</name>
    <name evidence="3" type="ORF">XAT740_LOCUS26014</name>
</gene>
<evidence type="ECO:0000313" key="5">
    <source>
        <dbReference type="Proteomes" id="UP000663828"/>
    </source>
</evidence>
<evidence type="ECO:0008006" key="6">
    <source>
        <dbReference type="Google" id="ProtNLM"/>
    </source>
</evidence>
<dbReference type="InterPro" id="IPR058912">
    <property type="entry name" value="HTH_animal"/>
</dbReference>
<evidence type="ECO:0000313" key="4">
    <source>
        <dbReference type="EMBL" id="CAF1529674.1"/>
    </source>
</evidence>